<dbReference type="GO" id="GO:0005789">
    <property type="term" value="C:endoplasmic reticulum membrane"/>
    <property type="evidence" value="ECO:0007669"/>
    <property type="project" value="TreeGrafter"/>
</dbReference>
<comment type="subcellular location">
    <subcellularLocation>
        <location evidence="4">Endoplasmic reticulum</location>
    </subcellularLocation>
</comment>
<organism evidence="6">
    <name type="scientific">Encephalitozoon cuniculi</name>
    <name type="common">Microsporidian parasite</name>
    <dbReference type="NCBI Taxonomy" id="6035"/>
    <lineage>
        <taxon>Eukaryota</taxon>
        <taxon>Fungi</taxon>
        <taxon>Fungi incertae sedis</taxon>
        <taxon>Microsporidia</taxon>
        <taxon>Unikaryonidae</taxon>
        <taxon>Encephalitozoon</taxon>
    </lineage>
</organism>
<evidence type="ECO:0000256" key="2">
    <source>
        <dbReference type="ARBA" id="ARBA00022676"/>
    </source>
</evidence>
<keyword evidence="3 4" id="KW-0808">Transferase</keyword>
<dbReference type="EC" id="2.4.1.83" evidence="4"/>
<dbReference type="InterPro" id="IPR029044">
    <property type="entry name" value="Nucleotide-diphossugar_trans"/>
</dbReference>
<sequence>MYNIIIPTYNEGPNIKVLLRMVSDVMSEEGKPFKIIVVDDSSPDGTYKTVESMGLPNVCLLSRKKKLGLGSAYKTALEHCEHPFTVVMDGDLSHDPMYIKDMIRLQKKGADIVAGSRYSGEGAVCGWSMKRKIISLGANNLARIFLNVNVSDLTGSFRLYRTEVLRLLIEESVSTGYSFQMELMCLAKRRGFVVSECPIVFHERRRGQSKLSLMEIVMYIKTIGVLFFSA</sequence>
<dbReference type="Gene3D" id="3.90.550.10">
    <property type="entry name" value="Spore Coat Polysaccharide Biosynthesis Protein SpsA, Chain A"/>
    <property type="match status" value="1"/>
</dbReference>
<dbReference type="PANTHER" id="PTHR43398">
    <property type="entry name" value="DOLICHOL-PHOSPHATE MANNOSYLTRANSFERASE SUBUNIT 1"/>
    <property type="match status" value="1"/>
</dbReference>
<dbReference type="GO" id="GO:0006488">
    <property type="term" value="P:dolichol-linked oligosaccharide biosynthetic process"/>
    <property type="evidence" value="ECO:0007669"/>
    <property type="project" value="TreeGrafter"/>
</dbReference>
<comment type="similarity">
    <text evidence="1 4">Belongs to the glycosyltransferase 2 family.</text>
</comment>
<comment type="function">
    <text evidence="4">Transfers mannose from GDP-mannose to dolichol monophosphate to form dolichol phosphate mannose (Dol-P-Man) which is the mannosyl donor in pathways leading to N-glycosylation, glycosyl phosphatidylinositol membrane anchoring, and O-mannosylation of proteins.</text>
</comment>
<dbReference type="PANTHER" id="PTHR43398:SF1">
    <property type="entry name" value="DOLICHOL-PHOSPHATE MANNOSYLTRANSFERASE SUBUNIT 1"/>
    <property type="match status" value="1"/>
</dbReference>
<dbReference type="GO" id="GO:0006506">
    <property type="term" value="P:GPI anchor biosynthetic process"/>
    <property type="evidence" value="ECO:0007669"/>
    <property type="project" value="TreeGrafter"/>
</dbReference>
<comment type="subunit">
    <text evidence="4">Component of the dolichol-phosphate mannose (DPM) synthase complex.</text>
</comment>
<comment type="pathway">
    <text evidence="4">Protein modification; protein glycosylation.</text>
</comment>
<dbReference type="SUPFAM" id="SSF53448">
    <property type="entry name" value="Nucleotide-diphospho-sugar transferases"/>
    <property type="match status" value="1"/>
</dbReference>
<evidence type="ECO:0000256" key="3">
    <source>
        <dbReference type="ARBA" id="ARBA00022679"/>
    </source>
</evidence>
<dbReference type="VEuPathDB" id="MicrosporidiaDB:AEWD_041020"/>
<dbReference type="InterPro" id="IPR001173">
    <property type="entry name" value="Glyco_trans_2-like"/>
</dbReference>
<dbReference type="EMBL" id="KC513606">
    <property type="protein sequence ID" value="AGE95291.1"/>
    <property type="molecule type" value="Genomic_DNA"/>
</dbReference>
<dbReference type="VEuPathDB" id="MicrosporidiaDB:AEWQ_041010"/>
<dbReference type="UniPathway" id="UPA00378"/>
<dbReference type="InterPro" id="IPR039528">
    <property type="entry name" value="DPM1-like"/>
</dbReference>
<feature type="domain" description="Glycosyltransferase 2-like" evidence="5">
    <location>
        <begin position="4"/>
        <end position="165"/>
    </location>
</feature>
<accession>M1KJ88</accession>
<reference evidence="6" key="1">
    <citation type="journal article" date="2013" name="Eukaryot. Cell">
        <title>Extremely Reduced Levels of Heterozygosity in the Vertebrate Pathogen Encephalitozoon cuniculi.</title>
        <authorList>
            <person name="Selman M."/>
            <person name="Sak B."/>
            <person name="Kvac M."/>
            <person name="Farinelli L."/>
            <person name="Weiss L.M."/>
            <person name="Corradi N."/>
        </authorList>
    </citation>
    <scope>NUCLEOTIDE SEQUENCE</scope>
</reference>
<dbReference type="VEuPathDB" id="MicrosporidiaDB:ECU04_1060"/>
<evidence type="ECO:0000313" key="6">
    <source>
        <dbReference type="EMBL" id="AGE95291.1"/>
    </source>
</evidence>
<name>M1KJ88_ENCCN</name>
<protein>
    <recommendedName>
        <fullName evidence="4">Dolichol-phosphate mannosyltransferase subunit 1</fullName>
        <ecNumber evidence="4">2.4.1.83</ecNumber>
    </recommendedName>
</protein>
<proteinExistence type="inferred from homology"/>
<dbReference type="FunFam" id="3.90.550.10:FF:000122">
    <property type="entry name" value="Dolichol-phosphate mannosyltransferase subunit 1"/>
    <property type="match status" value="1"/>
</dbReference>
<evidence type="ECO:0000256" key="4">
    <source>
        <dbReference type="RuleBase" id="RU365083"/>
    </source>
</evidence>
<dbReference type="GO" id="GO:0035269">
    <property type="term" value="P:protein O-linked glycosylation via mannose"/>
    <property type="evidence" value="ECO:0007669"/>
    <property type="project" value="TreeGrafter"/>
</dbReference>
<dbReference type="GO" id="GO:0004582">
    <property type="term" value="F:dolichyl-phosphate beta-D-mannosyltransferase activity"/>
    <property type="evidence" value="ECO:0007669"/>
    <property type="project" value="UniProtKB-UniRule"/>
</dbReference>
<dbReference type="VEuPathDB" id="MicrosporidiaDB:M970_041010"/>
<dbReference type="VEuPathDB" id="MicrosporidiaDB:AEWR_041010"/>
<evidence type="ECO:0000259" key="5">
    <source>
        <dbReference type="Pfam" id="PF00535"/>
    </source>
</evidence>
<dbReference type="CDD" id="cd06442">
    <property type="entry name" value="DPM1_like"/>
    <property type="match status" value="1"/>
</dbReference>
<keyword evidence="2 4" id="KW-0328">Glycosyltransferase</keyword>
<keyword evidence="4" id="KW-0256">Endoplasmic reticulum</keyword>
<dbReference type="Pfam" id="PF00535">
    <property type="entry name" value="Glycos_transf_2"/>
    <property type="match status" value="1"/>
</dbReference>
<comment type="catalytic activity">
    <reaction evidence="4">
        <text>a di-trans,poly-cis-dolichyl phosphate + GDP-alpha-D-mannose = a di-trans,poly-cis-dolichyl beta-D-mannosyl phosphate + GDP</text>
        <dbReference type="Rhea" id="RHEA:21184"/>
        <dbReference type="Rhea" id="RHEA-COMP:19498"/>
        <dbReference type="Rhea" id="RHEA-COMP:19501"/>
        <dbReference type="ChEBI" id="CHEBI:57527"/>
        <dbReference type="ChEBI" id="CHEBI:57683"/>
        <dbReference type="ChEBI" id="CHEBI:58189"/>
        <dbReference type="ChEBI" id="CHEBI:58211"/>
    </reaction>
</comment>
<dbReference type="AlphaFoldDB" id="M1KJ88"/>
<gene>
    <name evidence="6" type="ORF">ECU04_1060</name>
</gene>
<evidence type="ECO:0000256" key="1">
    <source>
        <dbReference type="ARBA" id="ARBA00006739"/>
    </source>
</evidence>